<accession>A0A8X6LN02</accession>
<reference evidence="1" key="1">
    <citation type="submission" date="2020-07" db="EMBL/GenBank/DDBJ databases">
        <title>Multicomponent nature underlies the extraordinary mechanical properties of spider dragline silk.</title>
        <authorList>
            <person name="Kono N."/>
            <person name="Nakamura H."/>
            <person name="Mori M."/>
            <person name="Yoshida Y."/>
            <person name="Ohtoshi R."/>
            <person name="Malay A.D."/>
            <person name="Moran D.A.P."/>
            <person name="Tomita M."/>
            <person name="Numata K."/>
            <person name="Arakawa K."/>
        </authorList>
    </citation>
    <scope>NUCLEOTIDE SEQUENCE</scope>
</reference>
<protein>
    <submittedName>
        <fullName evidence="1">Uncharacterized protein</fullName>
    </submittedName>
</protein>
<evidence type="ECO:0000313" key="1">
    <source>
        <dbReference type="EMBL" id="GFR13449.1"/>
    </source>
</evidence>
<name>A0A8X6LN02_TRICU</name>
<proteinExistence type="predicted"/>
<gene>
    <name evidence="1" type="ORF">TNCT_276751</name>
</gene>
<comment type="caution">
    <text evidence="1">The sequence shown here is derived from an EMBL/GenBank/DDBJ whole genome shotgun (WGS) entry which is preliminary data.</text>
</comment>
<organism evidence="1 2">
    <name type="scientific">Trichonephila clavata</name>
    <name type="common">Joro spider</name>
    <name type="synonym">Nephila clavata</name>
    <dbReference type="NCBI Taxonomy" id="2740835"/>
    <lineage>
        <taxon>Eukaryota</taxon>
        <taxon>Metazoa</taxon>
        <taxon>Ecdysozoa</taxon>
        <taxon>Arthropoda</taxon>
        <taxon>Chelicerata</taxon>
        <taxon>Arachnida</taxon>
        <taxon>Araneae</taxon>
        <taxon>Araneomorphae</taxon>
        <taxon>Entelegynae</taxon>
        <taxon>Araneoidea</taxon>
        <taxon>Nephilidae</taxon>
        <taxon>Trichonephila</taxon>
    </lineage>
</organism>
<dbReference type="EMBL" id="BMAO01007072">
    <property type="protein sequence ID" value="GFR13449.1"/>
    <property type="molecule type" value="Genomic_DNA"/>
</dbReference>
<evidence type="ECO:0000313" key="2">
    <source>
        <dbReference type="Proteomes" id="UP000887116"/>
    </source>
</evidence>
<dbReference type="AlphaFoldDB" id="A0A8X6LN02"/>
<dbReference type="Proteomes" id="UP000887116">
    <property type="component" value="Unassembled WGS sequence"/>
</dbReference>
<keyword evidence="2" id="KW-1185">Reference proteome</keyword>
<sequence>MSDILCDNTLKVISTSASKEVLLRMLSTHSKAFTFKKQWPRFALPPVQVSEKKITIDIKKVISNWPRRTTSITRSSISKNAIIEIVLKKQVTAAAYNIKQQKEILESISLKQKTNFL</sequence>